<dbReference type="InterPro" id="IPR003594">
    <property type="entry name" value="HATPase_dom"/>
</dbReference>
<dbReference type="InterPro" id="IPR036890">
    <property type="entry name" value="HATPase_C_sf"/>
</dbReference>
<dbReference type="InterPro" id="IPR003661">
    <property type="entry name" value="HisK_dim/P_dom"/>
</dbReference>
<comment type="caution">
    <text evidence="14">The sequence shown here is derived from an EMBL/GenBank/DDBJ whole genome shotgun (WGS) entry which is preliminary data.</text>
</comment>
<evidence type="ECO:0000256" key="8">
    <source>
        <dbReference type="ARBA" id="ARBA00022777"/>
    </source>
</evidence>
<evidence type="ECO:0000256" key="12">
    <source>
        <dbReference type="ARBA" id="ARBA00023136"/>
    </source>
</evidence>
<dbReference type="PANTHER" id="PTHR43711">
    <property type="entry name" value="TWO-COMPONENT HISTIDINE KINASE"/>
    <property type="match status" value="1"/>
</dbReference>
<keyword evidence="10" id="KW-1133">Transmembrane helix</keyword>
<dbReference type="Pfam" id="PF00512">
    <property type="entry name" value="HisKA"/>
    <property type="match status" value="1"/>
</dbReference>
<comment type="subcellular location">
    <subcellularLocation>
        <location evidence="2">Membrane</location>
    </subcellularLocation>
</comment>
<dbReference type="PANTHER" id="PTHR43711:SF1">
    <property type="entry name" value="HISTIDINE KINASE 1"/>
    <property type="match status" value="1"/>
</dbReference>
<dbReference type="AlphaFoldDB" id="A0A368YCB6"/>
<dbReference type="CDD" id="cd00082">
    <property type="entry name" value="HisKA"/>
    <property type="match status" value="1"/>
</dbReference>
<dbReference type="RefSeq" id="WP_114351743.1">
    <property type="nucleotide sequence ID" value="NZ_QPJJ01000002.1"/>
</dbReference>
<keyword evidence="12" id="KW-0472">Membrane</keyword>
<dbReference type="GO" id="GO:0005524">
    <property type="term" value="F:ATP binding"/>
    <property type="evidence" value="ECO:0007669"/>
    <property type="project" value="UniProtKB-KW"/>
</dbReference>
<evidence type="ECO:0000256" key="9">
    <source>
        <dbReference type="ARBA" id="ARBA00022840"/>
    </source>
</evidence>
<dbReference type="Pfam" id="PF02518">
    <property type="entry name" value="HATPase_c"/>
    <property type="match status" value="1"/>
</dbReference>
<keyword evidence="5" id="KW-0808">Transferase</keyword>
<evidence type="ECO:0000256" key="11">
    <source>
        <dbReference type="ARBA" id="ARBA00023012"/>
    </source>
</evidence>
<proteinExistence type="predicted"/>
<dbReference type="InterPro" id="IPR050736">
    <property type="entry name" value="Sensor_HK_Regulatory"/>
</dbReference>
<dbReference type="InterPro" id="IPR004358">
    <property type="entry name" value="Sig_transdc_His_kin-like_C"/>
</dbReference>
<dbReference type="EMBL" id="QPJJ01000002">
    <property type="protein sequence ID" value="RCW76986.1"/>
    <property type="molecule type" value="Genomic_DNA"/>
</dbReference>
<organism evidence="14 15">
    <name type="scientific">Saliterribacillus persicus</name>
    <dbReference type="NCBI Taxonomy" id="930114"/>
    <lineage>
        <taxon>Bacteria</taxon>
        <taxon>Bacillati</taxon>
        <taxon>Bacillota</taxon>
        <taxon>Bacilli</taxon>
        <taxon>Bacillales</taxon>
        <taxon>Bacillaceae</taxon>
        <taxon>Saliterribacillus</taxon>
    </lineage>
</organism>
<evidence type="ECO:0000256" key="4">
    <source>
        <dbReference type="ARBA" id="ARBA00022553"/>
    </source>
</evidence>
<evidence type="ECO:0000256" key="10">
    <source>
        <dbReference type="ARBA" id="ARBA00022989"/>
    </source>
</evidence>
<accession>A0A368YCB6</accession>
<dbReference type="SUPFAM" id="SSF47384">
    <property type="entry name" value="Homodimeric domain of signal transducing histidine kinase"/>
    <property type="match status" value="1"/>
</dbReference>
<keyword evidence="8 14" id="KW-0418">Kinase</keyword>
<dbReference type="PROSITE" id="PS50109">
    <property type="entry name" value="HIS_KIN"/>
    <property type="match status" value="1"/>
</dbReference>
<evidence type="ECO:0000256" key="7">
    <source>
        <dbReference type="ARBA" id="ARBA00022741"/>
    </source>
</evidence>
<dbReference type="Gene3D" id="1.10.287.130">
    <property type="match status" value="1"/>
</dbReference>
<keyword evidence="9" id="KW-0067">ATP-binding</keyword>
<dbReference type="GO" id="GO:0016020">
    <property type="term" value="C:membrane"/>
    <property type="evidence" value="ECO:0007669"/>
    <property type="project" value="UniProtKB-SubCell"/>
</dbReference>
<reference evidence="14 15" key="1">
    <citation type="submission" date="2018-07" db="EMBL/GenBank/DDBJ databases">
        <title>Genomic Encyclopedia of Type Strains, Phase IV (KMG-IV): sequencing the most valuable type-strain genomes for metagenomic binning, comparative biology and taxonomic classification.</title>
        <authorList>
            <person name="Goeker M."/>
        </authorList>
    </citation>
    <scope>NUCLEOTIDE SEQUENCE [LARGE SCALE GENOMIC DNA]</scope>
    <source>
        <strain evidence="14 15">DSM 27696</strain>
    </source>
</reference>
<evidence type="ECO:0000256" key="1">
    <source>
        <dbReference type="ARBA" id="ARBA00000085"/>
    </source>
</evidence>
<sequence length="314" mass="36177">MIVILSIIILILLLLLFQQYHSKRSLDKNLRYISNKINLIISNESSDRILLITEEKQVRQLLIEINQLLDYHQEYLADNNRMRMSMNRMLTNISHDLKTPLTVVVGYLENLQYDNDYTPEERTALIDKVSVKVINVAGLINKFFDLAKLESGDWQLDFRRIHINELCRKVVVGYYDTLINKGFDVAIDIPKEPIYLYGDEDALNRVLHNLLSNAMRYGKDGNFVGLTVSQENENVTIEVTDKGKGIPHSEQDRIFERLYTVKDSKSEFAEGSGLGLTISKRLIEQMNGQIEFSSAPYSLTTFTLTFKPAKNKTF</sequence>
<keyword evidence="4" id="KW-0597">Phosphoprotein</keyword>
<dbReference type="SMART" id="SM00387">
    <property type="entry name" value="HATPase_c"/>
    <property type="match status" value="1"/>
</dbReference>
<dbReference type="InterPro" id="IPR036097">
    <property type="entry name" value="HisK_dim/P_sf"/>
</dbReference>
<dbReference type="SUPFAM" id="SSF55874">
    <property type="entry name" value="ATPase domain of HSP90 chaperone/DNA topoisomerase II/histidine kinase"/>
    <property type="match status" value="1"/>
</dbReference>
<dbReference type="Gene3D" id="3.30.565.10">
    <property type="entry name" value="Histidine kinase-like ATPase, C-terminal domain"/>
    <property type="match status" value="1"/>
</dbReference>
<dbReference type="Proteomes" id="UP000252585">
    <property type="component" value="Unassembled WGS sequence"/>
</dbReference>
<dbReference type="OrthoDB" id="9792991at2"/>
<feature type="domain" description="Histidine kinase" evidence="13">
    <location>
        <begin position="92"/>
        <end position="310"/>
    </location>
</feature>
<keyword evidence="6" id="KW-0812">Transmembrane</keyword>
<dbReference type="EC" id="2.7.13.3" evidence="3"/>
<evidence type="ECO:0000259" key="13">
    <source>
        <dbReference type="PROSITE" id="PS50109"/>
    </source>
</evidence>
<dbReference type="GO" id="GO:0000155">
    <property type="term" value="F:phosphorelay sensor kinase activity"/>
    <property type="evidence" value="ECO:0007669"/>
    <property type="project" value="InterPro"/>
</dbReference>
<evidence type="ECO:0000256" key="5">
    <source>
        <dbReference type="ARBA" id="ARBA00022679"/>
    </source>
</evidence>
<comment type="catalytic activity">
    <reaction evidence="1">
        <text>ATP + protein L-histidine = ADP + protein N-phospho-L-histidine.</text>
        <dbReference type="EC" id="2.7.13.3"/>
    </reaction>
</comment>
<keyword evidence="11" id="KW-0902">Two-component regulatory system</keyword>
<evidence type="ECO:0000256" key="2">
    <source>
        <dbReference type="ARBA" id="ARBA00004370"/>
    </source>
</evidence>
<dbReference type="InterPro" id="IPR005467">
    <property type="entry name" value="His_kinase_dom"/>
</dbReference>
<dbReference type="FunFam" id="3.30.565.10:FF:000013">
    <property type="entry name" value="Two-component sensor histidine kinase"/>
    <property type="match status" value="1"/>
</dbReference>
<keyword evidence="15" id="KW-1185">Reference proteome</keyword>
<name>A0A368YCB6_9BACI</name>
<evidence type="ECO:0000256" key="3">
    <source>
        <dbReference type="ARBA" id="ARBA00012438"/>
    </source>
</evidence>
<evidence type="ECO:0000313" key="15">
    <source>
        <dbReference type="Proteomes" id="UP000252585"/>
    </source>
</evidence>
<gene>
    <name evidence="14" type="ORF">DFR57_102261</name>
</gene>
<keyword evidence="7" id="KW-0547">Nucleotide-binding</keyword>
<protein>
    <recommendedName>
        <fullName evidence="3">histidine kinase</fullName>
        <ecNumber evidence="3">2.7.13.3</ecNumber>
    </recommendedName>
</protein>
<dbReference type="PRINTS" id="PR00344">
    <property type="entry name" value="BCTRLSENSOR"/>
</dbReference>
<evidence type="ECO:0000256" key="6">
    <source>
        <dbReference type="ARBA" id="ARBA00022692"/>
    </source>
</evidence>
<dbReference type="SMART" id="SM00388">
    <property type="entry name" value="HisKA"/>
    <property type="match status" value="1"/>
</dbReference>
<evidence type="ECO:0000313" key="14">
    <source>
        <dbReference type="EMBL" id="RCW76986.1"/>
    </source>
</evidence>